<dbReference type="AlphaFoldDB" id="A0A1P8UKV6"/>
<dbReference type="EMBL" id="CP019434">
    <property type="protein sequence ID" value="APZ44471.1"/>
    <property type="molecule type" value="Genomic_DNA"/>
</dbReference>
<sequence>MSVIQPAVEIPFSERCRNGSFKGVLRWHQLDTFWAALRNAAGKGWYIYAVGEAVPDSPSSAEDVQRFIDEIDALLRREHDEDYCGIVYADDLQTPALIKIFDPNNLGSSCGSSMNPPKPGWILSLQQPTDLTDTAPLPNNRRRWWNRLFGA</sequence>
<dbReference type="STRING" id="1765967.BW247_01325"/>
<reference evidence="1 2" key="1">
    <citation type="submission" date="2017-01" db="EMBL/GenBank/DDBJ databases">
        <title>Draft sequence of Acidihalobacter ferrooxidans strain DSM 14175 (strain V8).</title>
        <authorList>
            <person name="Khaleque H.N."/>
            <person name="Ramsay J.P."/>
            <person name="Murphy R.J.T."/>
            <person name="Kaksonen A.H."/>
            <person name="Boxall N.J."/>
            <person name="Watkin E.L.J."/>
        </authorList>
    </citation>
    <scope>NUCLEOTIDE SEQUENCE [LARGE SCALE GENOMIC DNA]</scope>
    <source>
        <strain evidence="1 2">V8</strain>
    </source>
</reference>
<keyword evidence="2" id="KW-1185">Reference proteome</keyword>
<name>A0A1P8UKV6_9GAMM</name>
<organism evidence="1 2">
    <name type="scientific">Acidihalobacter ferrooxydans</name>
    <dbReference type="NCBI Taxonomy" id="1765967"/>
    <lineage>
        <taxon>Bacteria</taxon>
        <taxon>Pseudomonadati</taxon>
        <taxon>Pseudomonadota</taxon>
        <taxon>Gammaproteobacteria</taxon>
        <taxon>Chromatiales</taxon>
        <taxon>Ectothiorhodospiraceae</taxon>
        <taxon>Acidihalobacter</taxon>
    </lineage>
</organism>
<evidence type="ECO:0000313" key="2">
    <source>
        <dbReference type="Proteomes" id="UP000243807"/>
    </source>
</evidence>
<dbReference type="KEGG" id="afy:BW247_01325"/>
<accession>A0A1P8UKV6</accession>
<dbReference type="Proteomes" id="UP000243807">
    <property type="component" value="Chromosome"/>
</dbReference>
<protein>
    <submittedName>
        <fullName evidence="1">Uncharacterized protein</fullName>
    </submittedName>
</protein>
<evidence type="ECO:0000313" key="1">
    <source>
        <dbReference type="EMBL" id="APZ44471.1"/>
    </source>
</evidence>
<dbReference type="RefSeq" id="WP_076838217.1">
    <property type="nucleotide sequence ID" value="NZ_CP019434.1"/>
</dbReference>
<proteinExistence type="predicted"/>
<dbReference type="OrthoDB" id="9786540at2"/>
<gene>
    <name evidence="1" type="ORF">BW247_01325</name>
</gene>